<gene>
    <name evidence="2" type="ORF">EA462_15630</name>
</gene>
<name>A0A3N6LZ72_9EURY</name>
<evidence type="ECO:0008006" key="4">
    <source>
        <dbReference type="Google" id="ProtNLM"/>
    </source>
</evidence>
<dbReference type="Proteomes" id="UP000273828">
    <property type="component" value="Unassembled WGS sequence"/>
</dbReference>
<reference evidence="2 3" key="1">
    <citation type="submission" date="2018-10" db="EMBL/GenBank/DDBJ databases">
        <title>Natrarchaeobius chitinivorans gen. nov., sp. nov., and Natrarchaeobius haloalkaliphilus sp. nov., alkaliphilic, chitin-utilizing haloarchaea from hypersaline alkaline lakes.</title>
        <authorList>
            <person name="Sorokin D.Y."/>
            <person name="Elcheninov A.G."/>
            <person name="Kostrikina N.A."/>
            <person name="Bale N.J."/>
            <person name="Sinninghe Damste J.S."/>
            <person name="Khijniak T.V."/>
            <person name="Kublanov I.V."/>
            <person name="Toshchakov S.V."/>
        </authorList>
    </citation>
    <scope>NUCLEOTIDE SEQUENCE [LARGE SCALE GENOMIC DNA]</scope>
    <source>
        <strain evidence="2 3">AArcht-Sl</strain>
    </source>
</reference>
<feature type="transmembrane region" description="Helical" evidence="1">
    <location>
        <begin position="135"/>
        <end position="154"/>
    </location>
</feature>
<dbReference type="RefSeq" id="WP_124179469.1">
    <property type="nucleotide sequence ID" value="NZ_REFY01000006.1"/>
</dbReference>
<evidence type="ECO:0000313" key="2">
    <source>
        <dbReference type="EMBL" id="RQG87062.1"/>
    </source>
</evidence>
<feature type="transmembrane region" description="Helical" evidence="1">
    <location>
        <begin position="104"/>
        <end position="123"/>
    </location>
</feature>
<keyword evidence="1" id="KW-1133">Transmembrane helix</keyword>
<feature type="transmembrane region" description="Helical" evidence="1">
    <location>
        <begin position="44"/>
        <end position="64"/>
    </location>
</feature>
<feature type="transmembrane region" description="Helical" evidence="1">
    <location>
        <begin position="166"/>
        <end position="186"/>
    </location>
</feature>
<feature type="transmembrane region" description="Helical" evidence="1">
    <location>
        <begin position="206"/>
        <end position="224"/>
    </location>
</feature>
<comment type="caution">
    <text evidence="2">The sequence shown here is derived from an EMBL/GenBank/DDBJ whole genome shotgun (WGS) entry which is preliminary data.</text>
</comment>
<keyword evidence="1" id="KW-0812">Transmembrane</keyword>
<keyword evidence="3" id="KW-1185">Reference proteome</keyword>
<dbReference type="EMBL" id="REFY01000006">
    <property type="protein sequence ID" value="RQG87062.1"/>
    <property type="molecule type" value="Genomic_DNA"/>
</dbReference>
<keyword evidence="1" id="KW-0472">Membrane</keyword>
<organism evidence="2 3">
    <name type="scientific">Natrarchaeobius halalkaliphilus</name>
    <dbReference type="NCBI Taxonomy" id="1679091"/>
    <lineage>
        <taxon>Archaea</taxon>
        <taxon>Methanobacteriati</taxon>
        <taxon>Methanobacteriota</taxon>
        <taxon>Stenosarchaea group</taxon>
        <taxon>Halobacteria</taxon>
        <taxon>Halobacteriales</taxon>
        <taxon>Natrialbaceae</taxon>
        <taxon>Natrarchaeobius</taxon>
    </lineage>
</organism>
<proteinExistence type="predicted"/>
<accession>A0A3N6LZ72</accession>
<protein>
    <recommendedName>
        <fullName evidence="4">Yip1 domain-containing protein</fullName>
    </recommendedName>
</protein>
<dbReference type="AlphaFoldDB" id="A0A3N6LZ72"/>
<feature type="transmembrane region" description="Helical" evidence="1">
    <location>
        <begin position="236"/>
        <end position="261"/>
    </location>
</feature>
<dbReference type="OrthoDB" id="204725at2157"/>
<evidence type="ECO:0000256" key="1">
    <source>
        <dbReference type="SAM" id="Phobius"/>
    </source>
</evidence>
<evidence type="ECO:0000313" key="3">
    <source>
        <dbReference type="Proteomes" id="UP000273828"/>
    </source>
</evidence>
<sequence length="275" mass="29760">MVATPLRVVRYGFYAVFDPSKIVGERTAVYAQTRRERVRKAARLVSFYLTNLFVYAVPLTYAGFGATGTVGDPPAIVGELAVIVGSDPATTWQFLSTLIQNCSYLLLFSVLTFGMFHLAVWLTRNSSGFLQSIHTVVYSTGIYLAAIFSFTWYLSTSPAIVVAEGWLIWIQAEFIYTLIDLVGANLELPGGRPDPVDLGGITQSGALALAGLFVSVGYYLYSLYLGSRINHESNRFAALIAVAFVIVSPILFVLGSILLALSAQTGTVAAAFLPI</sequence>